<gene>
    <name evidence="2" type="ORF">CSKR_104942</name>
</gene>
<dbReference type="EMBL" id="NIRI02000005">
    <property type="protein sequence ID" value="KAG5454687.1"/>
    <property type="molecule type" value="Genomic_DNA"/>
</dbReference>
<organism evidence="2 3">
    <name type="scientific">Clonorchis sinensis</name>
    <name type="common">Chinese liver fluke</name>
    <dbReference type="NCBI Taxonomy" id="79923"/>
    <lineage>
        <taxon>Eukaryota</taxon>
        <taxon>Metazoa</taxon>
        <taxon>Spiralia</taxon>
        <taxon>Lophotrochozoa</taxon>
        <taxon>Platyhelminthes</taxon>
        <taxon>Trematoda</taxon>
        <taxon>Digenea</taxon>
        <taxon>Opisthorchiida</taxon>
        <taxon>Opisthorchiata</taxon>
        <taxon>Opisthorchiidae</taxon>
        <taxon>Clonorchis</taxon>
    </lineage>
</organism>
<feature type="domain" description="Peptidase A1" evidence="1">
    <location>
        <begin position="3"/>
        <end position="106"/>
    </location>
</feature>
<reference evidence="2 3" key="1">
    <citation type="journal article" date="2018" name="Biotechnol. Adv.">
        <title>Improved genomic resources and new bioinformatic workflow for the carcinogenic parasite Clonorchis sinensis: Biotechnological implications.</title>
        <authorList>
            <person name="Wang D."/>
            <person name="Korhonen P.K."/>
            <person name="Gasser R.B."/>
            <person name="Young N.D."/>
        </authorList>
    </citation>
    <scope>NUCLEOTIDE SEQUENCE [LARGE SCALE GENOMIC DNA]</scope>
    <source>
        <strain evidence="2">Cs-k2</strain>
    </source>
</reference>
<dbReference type="SUPFAM" id="SSF50630">
    <property type="entry name" value="Acid proteases"/>
    <property type="match status" value="1"/>
</dbReference>
<dbReference type="InterPro" id="IPR033121">
    <property type="entry name" value="PEPTIDASE_A1"/>
</dbReference>
<proteinExistence type="predicted"/>
<dbReference type="InParanoid" id="A0A419Q6R0"/>
<sequence length="150" mass="16873">MGKQSSMMLLDTGGSIRWIPSSRSTTSEFANRNKYTQQIKTSVSINQEFKASCSGGKYIGNVKMSALGGVFPKFTFVEVVETIEEDYREGYDRIIGMRIPLENDESCLFVHKPHLCTLISVNKARAEILGLYTEIWNLEGPGRITTIRQL</sequence>
<accession>A0A419Q6R0</accession>
<evidence type="ECO:0000313" key="2">
    <source>
        <dbReference type="EMBL" id="KAG5454687.1"/>
    </source>
</evidence>
<protein>
    <recommendedName>
        <fullName evidence="1">Peptidase A1 domain-containing protein</fullName>
    </recommendedName>
</protein>
<name>A0A419Q6R0_CLOSI</name>
<dbReference type="Pfam" id="PF00026">
    <property type="entry name" value="Asp"/>
    <property type="match status" value="1"/>
</dbReference>
<comment type="caution">
    <text evidence="2">The sequence shown here is derived from an EMBL/GenBank/DDBJ whole genome shotgun (WGS) entry which is preliminary data.</text>
</comment>
<dbReference type="STRING" id="79923.A0A419Q6R0"/>
<dbReference type="AlphaFoldDB" id="A0A419Q6R0"/>
<dbReference type="InterPro" id="IPR021109">
    <property type="entry name" value="Peptidase_aspartic_dom_sf"/>
</dbReference>
<reference evidence="2 3" key="2">
    <citation type="journal article" date="2021" name="Genomics">
        <title>High-quality reference genome for Clonorchis sinensis.</title>
        <authorList>
            <person name="Young N.D."/>
            <person name="Stroehlein A.J."/>
            <person name="Kinkar L."/>
            <person name="Wang T."/>
            <person name="Sohn W.M."/>
            <person name="Chang B.C.H."/>
            <person name="Kaur P."/>
            <person name="Weisz D."/>
            <person name="Dudchenko O."/>
            <person name="Aiden E.L."/>
            <person name="Korhonen P.K."/>
            <person name="Gasser R.B."/>
        </authorList>
    </citation>
    <scope>NUCLEOTIDE SEQUENCE [LARGE SCALE GENOMIC DNA]</scope>
    <source>
        <strain evidence="2">Cs-k2</strain>
    </source>
</reference>
<dbReference type="Proteomes" id="UP000286415">
    <property type="component" value="Unassembled WGS sequence"/>
</dbReference>
<evidence type="ECO:0000259" key="1">
    <source>
        <dbReference type="Pfam" id="PF00026"/>
    </source>
</evidence>
<dbReference type="Gene3D" id="2.40.70.10">
    <property type="entry name" value="Acid Proteases"/>
    <property type="match status" value="1"/>
</dbReference>
<evidence type="ECO:0000313" key="3">
    <source>
        <dbReference type="Proteomes" id="UP000286415"/>
    </source>
</evidence>
<keyword evidence="3" id="KW-1185">Reference proteome</keyword>